<accession>A0A1H9DJF8</accession>
<evidence type="ECO:0000313" key="2">
    <source>
        <dbReference type="Proteomes" id="UP000199766"/>
    </source>
</evidence>
<organism evidence="1 2">
    <name type="scientific">Giesbergeria anulus</name>
    <dbReference type="NCBI Taxonomy" id="180197"/>
    <lineage>
        <taxon>Bacteria</taxon>
        <taxon>Pseudomonadati</taxon>
        <taxon>Pseudomonadota</taxon>
        <taxon>Betaproteobacteria</taxon>
        <taxon>Burkholderiales</taxon>
        <taxon>Comamonadaceae</taxon>
        <taxon>Giesbergeria</taxon>
    </lineage>
</organism>
<name>A0A1H9DJF8_9BURK</name>
<dbReference type="RefSeq" id="WP_091450968.1">
    <property type="nucleotide sequence ID" value="NZ_FOGD01000001.1"/>
</dbReference>
<protein>
    <recommendedName>
        <fullName evidence="3">LicD family protein</fullName>
    </recommendedName>
</protein>
<gene>
    <name evidence="1" type="ORF">SAMN02982919_00039</name>
</gene>
<evidence type="ECO:0008006" key="3">
    <source>
        <dbReference type="Google" id="ProtNLM"/>
    </source>
</evidence>
<keyword evidence="2" id="KW-1185">Reference proteome</keyword>
<dbReference type="OrthoDB" id="9802794at2"/>
<sequence>MRIDLSNPDAVWQAANPILTQPNAVAIFAKALALLPQEELTDSPLHRIRLELCYGLALFSGSQITASLAVLRTALHRAAQQPMPRPSDQPPITIDTKAGLALLRQTLAGLAAQGLTAFATAGALLGLVRNNQLLPNDKDLDVVVPMQQLQAAVDAMPAWGWKPAWTVVKAVNFRSFVHSEHAITLDLFGYEFDAVNACVWGGWWPVGLPREQGRLLKFKPIELVLNNHPWGTHWDVHHPESLLAELYGPHWRTPNAEFDSTIETPALLAYNDYTRTWGALRLFEAWIQGQANLVARRLHTLARLDGTDPVVHAFASPHAHPLPC</sequence>
<evidence type="ECO:0000313" key="1">
    <source>
        <dbReference type="EMBL" id="SEQ12893.1"/>
    </source>
</evidence>
<proteinExistence type="predicted"/>
<dbReference type="Proteomes" id="UP000199766">
    <property type="component" value="Unassembled WGS sequence"/>
</dbReference>
<dbReference type="AlphaFoldDB" id="A0A1H9DJF8"/>
<reference evidence="1 2" key="1">
    <citation type="submission" date="2016-10" db="EMBL/GenBank/DDBJ databases">
        <authorList>
            <person name="de Groot N.N."/>
        </authorList>
    </citation>
    <scope>NUCLEOTIDE SEQUENCE [LARGE SCALE GENOMIC DNA]</scope>
    <source>
        <strain evidence="1 2">ATCC 35958</strain>
    </source>
</reference>
<dbReference type="STRING" id="180197.SAMN02982919_00039"/>
<dbReference type="EMBL" id="FOGD01000001">
    <property type="protein sequence ID" value="SEQ12893.1"/>
    <property type="molecule type" value="Genomic_DNA"/>
</dbReference>